<name>A0A7Y8CNS3_9PSED</name>
<proteinExistence type="predicted"/>
<accession>A0A7Y8CNS3</accession>
<gene>
    <name evidence="1" type="ORF">HX876_35390</name>
</gene>
<evidence type="ECO:0000313" key="2">
    <source>
        <dbReference type="Proteomes" id="UP000520592"/>
    </source>
</evidence>
<dbReference type="Proteomes" id="UP000520592">
    <property type="component" value="Unassembled WGS sequence"/>
</dbReference>
<evidence type="ECO:0000313" key="1">
    <source>
        <dbReference type="EMBL" id="NWC37626.1"/>
    </source>
</evidence>
<dbReference type="AlphaFoldDB" id="A0A7Y8CNS3"/>
<reference evidence="1 2" key="1">
    <citation type="submission" date="2020-04" db="EMBL/GenBank/DDBJ databases">
        <title>Molecular characterization of pseudomonads from Agaricus bisporus reveal novel blotch 2 pathogens in Western Europe.</title>
        <authorList>
            <person name="Taparia T."/>
            <person name="Krijger M."/>
            <person name="Haynes E."/>
            <person name="Elpinstone J.G."/>
            <person name="Noble R."/>
            <person name="Van Der Wolf J."/>
        </authorList>
    </citation>
    <scope>NUCLEOTIDE SEQUENCE [LARGE SCALE GENOMIC DNA]</scope>
    <source>
        <strain evidence="1 2">IPO3737</strain>
    </source>
</reference>
<comment type="caution">
    <text evidence="1">The sequence shown here is derived from an EMBL/GenBank/DDBJ whole genome shotgun (WGS) entry which is preliminary data.</text>
</comment>
<feature type="non-terminal residue" evidence="1">
    <location>
        <position position="26"/>
    </location>
</feature>
<organism evidence="1 2">
    <name type="scientific">Pseudomonas gingeri</name>
    <dbReference type="NCBI Taxonomy" id="117681"/>
    <lineage>
        <taxon>Bacteria</taxon>
        <taxon>Pseudomonadati</taxon>
        <taxon>Pseudomonadota</taxon>
        <taxon>Gammaproteobacteria</taxon>
        <taxon>Pseudomonadales</taxon>
        <taxon>Pseudomonadaceae</taxon>
        <taxon>Pseudomonas</taxon>
    </lineage>
</organism>
<dbReference type="EMBL" id="JACAQD010000206">
    <property type="protein sequence ID" value="NWC37626.1"/>
    <property type="molecule type" value="Genomic_DNA"/>
</dbReference>
<sequence>MLLHIPGLFSREEVQRIRKALEAADW</sequence>
<protein>
    <submittedName>
        <fullName evidence="1">PKHD-type hydroxylase</fullName>
    </submittedName>
</protein>